<evidence type="ECO:0000313" key="3">
    <source>
        <dbReference type="Proteomes" id="UP000179266"/>
    </source>
</evidence>
<protein>
    <recommendedName>
        <fullName evidence="4">DUF5666 domain-containing protein</fullName>
    </recommendedName>
</protein>
<accession>A0A1F7RWP3</accession>
<dbReference type="EMBL" id="MGDD01000157">
    <property type="protein sequence ID" value="OGL45871.1"/>
    <property type="molecule type" value="Genomic_DNA"/>
</dbReference>
<dbReference type="AlphaFoldDB" id="A0A1F7RWP3"/>
<reference evidence="2 3" key="1">
    <citation type="journal article" date="2016" name="Nat. Commun.">
        <title>Thousands of microbial genomes shed light on interconnected biogeochemical processes in an aquifer system.</title>
        <authorList>
            <person name="Anantharaman K."/>
            <person name="Brown C.T."/>
            <person name="Hug L.A."/>
            <person name="Sharon I."/>
            <person name="Castelle C.J."/>
            <person name="Probst A.J."/>
            <person name="Thomas B.C."/>
            <person name="Singh A."/>
            <person name="Wilkins M.J."/>
            <person name="Karaoz U."/>
            <person name="Brodie E.L."/>
            <person name="Williams K.H."/>
            <person name="Hubbard S.S."/>
            <person name="Banfield J.F."/>
        </authorList>
    </citation>
    <scope>NUCLEOTIDE SEQUENCE [LARGE SCALE GENOMIC DNA]</scope>
</reference>
<keyword evidence="1" id="KW-0732">Signal</keyword>
<organism evidence="2 3">
    <name type="scientific">Candidatus Schekmanbacteria bacterium RBG_13_48_7</name>
    <dbReference type="NCBI Taxonomy" id="1817878"/>
    <lineage>
        <taxon>Bacteria</taxon>
        <taxon>Candidatus Schekmaniibacteriota</taxon>
    </lineage>
</organism>
<proteinExistence type="predicted"/>
<evidence type="ECO:0000313" key="2">
    <source>
        <dbReference type="EMBL" id="OGL45871.1"/>
    </source>
</evidence>
<dbReference type="Proteomes" id="UP000179266">
    <property type="component" value="Unassembled WGS sequence"/>
</dbReference>
<name>A0A1F7RWP3_9BACT</name>
<feature type="signal peptide" evidence="1">
    <location>
        <begin position="1"/>
        <end position="21"/>
    </location>
</feature>
<gene>
    <name evidence="2" type="ORF">A2161_16440</name>
</gene>
<sequence length="125" mass="13935">MKKLMIIFIGLLFLGVSIAYTEEQTTTNTAAQQIETKVTENIKYFTGKIESVTLGDLTAGTKTEIIVMDQKNQKMTFVVTDITKFVDSMGKAALIEIFKKGETVKIKYIVTPESVNLAHQVKLVK</sequence>
<feature type="chain" id="PRO_5009532287" description="DUF5666 domain-containing protein" evidence="1">
    <location>
        <begin position="22"/>
        <end position="125"/>
    </location>
</feature>
<comment type="caution">
    <text evidence="2">The sequence shown here is derived from an EMBL/GenBank/DDBJ whole genome shotgun (WGS) entry which is preliminary data.</text>
</comment>
<evidence type="ECO:0000256" key="1">
    <source>
        <dbReference type="SAM" id="SignalP"/>
    </source>
</evidence>
<evidence type="ECO:0008006" key="4">
    <source>
        <dbReference type="Google" id="ProtNLM"/>
    </source>
</evidence>